<keyword evidence="2" id="KW-1185">Reference proteome</keyword>
<organism evidence="1 2">
    <name type="scientific">Mucilaginibacter gotjawali</name>
    <dbReference type="NCBI Taxonomy" id="1550579"/>
    <lineage>
        <taxon>Bacteria</taxon>
        <taxon>Pseudomonadati</taxon>
        <taxon>Bacteroidota</taxon>
        <taxon>Sphingobacteriia</taxon>
        <taxon>Sphingobacteriales</taxon>
        <taxon>Sphingobacteriaceae</taxon>
        <taxon>Mucilaginibacter</taxon>
    </lineage>
</organism>
<accession>A0A0X8X5L8</accession>
<dbReference type="EMBL" id="AP017313">
    <property type="protein sequence ID" value="BAU56115.1"/>
    <property type="molecule type" value="Genomic_DNA"/>
</dbReference>
<gene>
    <name evidence="1" type="ORF">MgSA37_04312</name>
</gene>
<evidence type="ECO:0000313" key="1">
    <source>
        <dbReference type="EMBL" id="BAU56115.1"/>
    </source>
</evidence>
<dbReference type="AlphaFoldDB" id="A0A0X8X5L8"/>
<dbReference type="Proteomes" id="UP000218263">
    <property type="component" value="Chromosome"/>
</dbReference>
<dbReference type="KEGG" id="mgot:MgSA37_04312"/>
<proteinExistence type="predicted"/>
<dbReference type="OrthoDB" id="5491447at2"/>
<dbReference type="RefSeq" id="WP_157750666.1">
    <property type="nucleotide sequence ID" value="NZ_AP017313.1"/>
</dbReference>
<reference evidence="1 2" key="1">
    <citation type="submission" date="2015-12" db="EMBL/GenBank/DDBJ databases">
        <title>Genome sequence of Mucilaginibacter gotjawali.</title>
        <authorList>
            <person name="Lee J.S."/>
            <person name="Lee K.C."/>
            <person name="Kim K.K."/>
            <person name="Lee B.W."/>
        </authorList>
    </citation>
    <scope>NUCLEOTIDE SEQUENCE [LARGE SCALE GENOMIC DNA]</scope>
    <source>
        <strain evidence="1 2">SA3-7</strain>
    </source>
</reference>
<name>A0A0X8X5L8_9SPHI</name>
<sequence>MMRRVFVFIFSLVFSIFLLTTALASGKKHIQAKIRPDSSKIEVKKISDQAIEKFNHDKDFDYREGTAYDMSAWTRFWAWVAYIIDWLWSKIKSAFISVPGSATFLKYLLLAIAIGFVVYIVLKSLGIDVSNLWRRESKKIQVPFTESLEDIHGIDFDSEIEKAISQHNYRLGVRLLYLKCLKQLSDGKLITWQIDKTNAAYLYELTDAEQKQTFSSLTKEFEYIWYGNFSIDQKGFNGIYQLFQDFKKQIL</sequence>
<protein>
    <submittedName>
        <fullName evidence="1">Uncharacterized protein</fullName>
    </submittedName>
</protein>
<evidence type="ECO:0000313" key="2">
    <source>
        <dbReference type="Proteomes" id="UP000218263"/>
    </source>
</evidence>